<evidence type="ECO:0000313" key="1">
    <source>
        <dbReference type="EMBL" id="UPL00676.1"/>
    </source>
</evidence>
<gene>
    <name evidence="1" type="ORF">LCI18_011610</name>
</gene>
<dbReference type="Proteomes" id="UP000830768">
    <property type="component" value="Chromosome 10"/>
</dbReference>
<evidence type="ECO:0000313" key="2">
    <source>
        <dbReference type="Proteomes" id="UP000830768"/>
    </source>
</evidence>
<name>A0ACD3ZHV1_FUSSC</name>
<accession>A0ACD3ZHV1</accession>
<reference evidence="1" key="1">
    <citation type="submission" date="2021-11" db="EMBL/GenBank/DDBJ databases">
        <title>Fusarium solani-melongenae Genome sequencing and assembly.</title>
        <authorList>
            <person name="Xie S."/>
            <person name="Huang L."/>
            <person name="Zhang X."/>
        </authorList>
    </citation>
    <scope>NUCLEOTIDE SEQUENCE</scope>
    <source>
        <strain evidence="1">CRI 24-3</strain>
    </source>
</reference>
<dbReference type="EMBL" id="CP090038">
    <property type="protein sequence ID" value="UPL00676.1"/>
    <property type="molecule type" value="Genomic_DNA"/>
</dbReference>
<organism evidence="1 2">
    <name type="scientific">Fusarium solani subsp. cucurbitae</name>
    <name type="common">Neocosmosporum cucurbitae</name>
    <dbReference type="NCBI Taxonomy" id="2747967"/>
    <lineage>
        <taxon>Eukaryota</taxon>
        <taxon>Fungi</taxon>
        <taxon>Dikarya</taxon>
        <taxon>Ascomycota</taxon>
        <taxon>Pezizomycotina</taxon>
        <taxon>Sordariomycetes</taxon>
        <taxon>Hypocreomycetidae</taxon>
        <taxon>Hypocreales</taxon>
        <taxon>Nectriaceae</taxon>
        <taxon>Fusarium</taxon>
        <taxon>Fusarium solani species complex</taxon>
    </lineage>
</organism>
<proteinExistence type="predicted"/>
<sequence length="228" mass="23648">MASLSGKVFCITGCASGVGRATAQLLAARGATLSIADMNKAGLDETLQSISGGPHSGTVVDVTDSNQVSDWIKATVRDHSKLDGAANVAGINMQGRLKNETDENLKRIMETNAFGVFYCLREQLNQIVPSGGSIVNVASIGGLIGLPGCAAYTASKHAVVGLTRVAARENPNVRINVVAPKRSQVVNQAIINRVAAPQEIANVIAFLLSDDAGFITGSVYPVDGGWTA</sequence>
<protein>
    <submittedName>
        <fullName evidence="1">Uncharacterized protein</fullName>
    </submittedName>
</protein>
<keyword evidence="2" id="KW-1185">Reference proteome</keyword>